<name>A0A7V1LPQ0_CALAY</name>
<dbReference type="Pfam" id="PF09968">
    <property type="entry name" value="DUF2202"/>
    <property type="match status" value="1"/>
</dbReference>
<dbReference type="InterPro" id="IPR019243">
    <property type="entry name" value="DUF2202"/>
</dbReference>
<dbReference type="Gene3D" id="1.20.1260.10">
    <property type="match status" value="1"/>
</dbReference>
<keyword evidence="2" id="KW-0732">Signal</keyword>
<evidence type="ECO:0000256" key="2">
    <source>
        <dbReference type="SAM" id="SignalP"/>
    </source>
</evidence>
<dbReference type="InterPro" id="IPR009078">
    <property type="entry name" value="Ferritin-like_SF"/>
</dbReference>
<protein>
    <submittedName>
        <fullName evidence="4">DUF2202 domain-containing protein</fullName>
    </submittedName>
</protein>
<evidence type="ECO:0000256" key="1">
    <source>
        <dbReference type="SAM" id="MobiDB-lite"/>
    </source>
</evidence>
<dbReference type="InterPro" id="IPR012347">
    <property type="entry name" value="Ferritin-like"/>
</dbReference>
<proteinExistence type="predicted"/>
<dbReference type="Proteomes" id="UP000886005">
    <property type="component" value="Unassembled WGS sequence"/>
</dbReference>
<dbReference type="AlphaFoldDB" id="A0A7V1LPQ0"/>
<feature type="region of interest" description="Disordered" evidence="1">
    <location>
        <begin position="220"/>
        <end position="247"/>
    </location>
</feature>
<feature type="compositionally biased region" description="Basic residues" evidence="1">
    <location>
        <begin position="238"/>
        <end position="247"/>
    </location>
</feature>
<dbReference type="EMBL" id="DRLD01000400">
    <property type="protein sequence ID" value="HED11825.1"/>
    <property type="molecule type" value="Genomic_DNA"/>
</dbReference>
<feature type="domain" description="DUF2202" evidence="3">
    <location>
        <begin position="54"/>
        <end position="214"/>
    </location>
</feature>
<dbReference type="CDD" id="cd01048">
    <property type="entry name" value="Ferritin_like_AB2"/>
    <property type="match status" value="1"/>
</dbReference>
<comment type="caution">
    <text evidence="4">The sequence shown here is derived from an EMBL/GenBank/DDBJ whole genome shotgun (WGS) entry which is preliminary data.</text>
</comment>
<evidence type="ECO:0000313" key="4">
    <source>
        <dbReference type="EMBL" id="HED11825.1"/>
    </source>
</evidence>
<reference evidence="4" key="1">
    <citation type="journal article" date="2020" name="mSystems">
        <title>Genome- and Community-Level Interaction Insights into Carbon Utilization and Element Cycling Functions of Hydrothermarchaeota in Hydrothermal Sediment.</title>
        <authorList>
            <person name="Zhou Z."/>
            <person name="Liu Y."/>
            <person name="Xu W."/>
            <person name="Pan J."/>
            <person name="Luo Z.H."/>
            <person name="Li M."/>
        </authorList>
    </citation>
    <scope>NUCLEOTIDE SEQUENCE [LARGE SCALE GENOMIC DNA]</scope>
    <source>
        <strain evidence="4">HyVt-456</strain>
    </source>
</reference>
<accession>A0A7V1LPQ0</accession>
<gene>
    <name evidence="4" type="ORF">ENJ10_14125</name>
</gene>
<feature type="compositionally biased region" description="Basic and acidic residues" evidence="1">
    <location>
        <begin position="220"/>
        <end position="237"/>
    </location>
</feature>
<feature type="signal peptide" evidence="2">
    <location>
        <begin position="1"/>
        <end position="19"/>
    </location>
</feature>
<dbReference type="SUPFAM" id="SSF47240">
    <property type="entry name" value="Ferritin-like"/>
    <property type="match status" value="1"/>
</dbReference>
<dbReference type="PROSITE" id="PS51257">
    <property type="entry name" value="PROKAR_LIPOPROTEIN"/>
    <property type="match status" value="1"/>
</dbReference>
<organism evidence="4">
    <name type="scientific">Caldithrix abyssi</name>
    <dbReference type="NCBI Taxonomy" id="187145"/>
    <lineage>
        <taxon>Bacteria</taxon>
        <taxon>Pseudomonadati</taxon>
        <taxon>Calditrichota</taxon>
        <taxon>Calditrichia</taxon>
        <taxon>Calditrichales</taxon>
        <taxon>Calditrichaceae</taxon>
        <taxon>Caldithrix</taxon>
    </lineage>
</organism>
<feature type="chain" id="PRO_5030642099" evidence="2">
    <location>
        <begin position="20"/>
        <end position="247"/>
    </location>
</feature>
<evidence type="ECO:0000259" key="3">
    <source>
        <dbReference type="Pfam" id="PF09968"/>
    </source>
</evidence>
<sequence length="247" mass="27579">MLRSIYTLLALGIFSLALMSCSDSGMEGDHSEASEDIVAHIADLPVEDVNDAEVAGLVYMREEEKLARDVYSMMYAKWDLRVFENISHSEQMHMDAIKVLLDRYEIADPVGENGIGVFQNEDLQKLYDQLIEAGNDSLVGALLVGAAIEEIDIIDLQNEIDNNVDNQDIEYVYSNLMRGSRNHLRAYVKNLDRNNVTYAPQYLSEEEYLDIINSDMEKGECGRDGGHGGHGDRDGHGGNRRGHGGHN</sequence>